<organism evidence="1">
    <name type="scientific">Malaco herpesvirus 1</name>
    <dbReference type="NCBI Taxonomy" id="3031797"/>
    <lineage>
        <taxon>Viruses</taxon>
        <taxon>Duplodnaviria</taxon>
        <taxon>Heunggongvirae</taxon>
        <taxon>Peploviricota</taxon>
        <taxon>Herviviricetes</taxon>
        <taxon>Herpesvirales</taxon>
        <taxon>Malacoherpesviridae</taxon>
    </lineage>
</organism>
<name>A0AA48SFI0_9VIRU</name>
<evidence type="ECO:0000313" key="1">
    <source>
        <dbReference type="EMBL" id="DBA11812.1"/>
    </source>
</evidence>
<reference evidence="1" key="2">
    <citation type="submission" date="2023-01" db="EMBL/GenBank/DDBJ databases">
        <authorList>
            <person name="Rosani U."/>
            <person name="Delmont T.O."/>
            <person name="Gaia M."/>
            <person name="Krupovic M."/>
        </authorList>
    </citation>
    <scope>NUCLEOTIDE SEQUENCE</scope>
    <source>
        <strain evidence="1">MalacoHV1/China/2018</strain>
    </source>
</reference>
<accession>A0AA48SFI0</accession>
<proteinExistence type="predicted"/>
<protein>
    <submittedName>
        <fullName evidence="1">ORF111</fullName>
    </submittedName>
</protein>
<sequence length="102" mass="11687">MQVVIDCLQHHEAGGDWLWRLHVETIVFTPIDVDGIQDRIPAANTVVGRQYRDHVIDRHVGEIEIVFDPVNVLVTLSHDLQNLVGSHAVLYDHVHGCHSRRW</sequence>
<reference evidence="1" key="1">
    <citation type="journal article" date="2023" name="Front. Mar. Sci.">
        <title>Tracing the invertebrate herpesviruses in the global sequence datasets.</title>
        <authorList>
            <person name="Rosani U."/>
            <person name="Gaia M."/>
            <person name="Delmont T.O."/>
            <person name="Krupovic M."/>
        </authorList>
    </citation>
    <scope>NUCLEOTIDE SEQUENCE</scope>
    <source>
        <strain evidence="1">MalacoHV1/China/2018</strain>
    </source>
</reference>
<dbReference type="EMBL" id="BK063095">
    <property type="protein sequence ID" value="DBA11812.1"/>
    <property type="molecule type" value="Genomic_DNA"/>
</dbReference>